<sequence>MKIEEILQERDLSGQNFSGVSLGGCDLSGKNLRGADFSYAHLGGANLRGADLRNANLHQANMGAADLTGADLRYADLREANMKGATLIGADLRECMGLKQYPVMPHYSELYPEPKLEETEDFANAQEDGYFPISHWGKEFALVNNNRELQANDTIWCNIKDHLGELIFGDRNTYKEVRLVRQYKHYSQWAYMISKKGFEEMVRKLGLSVKPK</sequence>
<dbReference type="PANTHER" id="PTHR14136">
    <property type="entry name" value="BTB_POZ DOMAIN-CONTAINING PROTEIN KCTD9"/>
    <property type="match status" value="1"/>
</dbReference>
<proteinExistence type="predicted"/>
<keyword evidence="2" id="KW-1185">Reference proteome</keyword>
<evidence type="ECO:0000313" key="1">
    <source>
        <dbReference type="EMBL" id="MBO1318847.1"/>
    </source>
</evidence>
<dbReference type="RefSeq" id="WP_207858665.1">
    <property type="nucleotide sequence ID" value="NZ_JAFREP010000007.1"/>
</dbReference>
<comment type="caution">
    <text evidence="1">The sequence shown here is derived from an EMBL/GenBank/DDBJ whole genome shotgun (WGS) entry which is preliminary data.</text>
</comment>
<dbReference type="AlphaFoldDB" id="A0A8J7Q1R4"/>
<dbReference type="Gene3D" id="2.160.20.80">
    <property type="entry name" value="E3 ubiquitin-protein ligase SopA"/>
    <property type="match status" value="1"/>
</dbReference>
<name>A0A8J7Q1R4_9BACT</name>
<reference evidence="1" key="1">
    <citation type="submission" date="2021-03" db="EMBL/GenBank/DDBJ databases">
        <authorList>
            <person name="Wang G."/>
        </authorList>
    </citation>
    <scope>NUCLEOTIDE SEQUENCE</scope>
    <source>
        <strain evidence="1">KCTC 12899</strain>
    </source>
</reference>
<organism evidence="1 2">
    <name type="scientific">Acanthopleuribacter pedis</name>
    <dbReference type="NCBI Taxonomy" id="442870"/>
    <lineage>
        <taxon>Bacteria</taxon>
        <taxon>Pseudomonadati</taxon>
        <taxon>Acidobacteriota</taxon>
        <taxon>Holophagae</taxon>
        <taxon>Acanthopleuribacterales</taxon>
        <taxon>Acanthopleuribacteraceae</taxon>
        <taxon>Acanthopleuribacter</taxon>
    </lineage>
</organism>
<accession>A0A8J7Q1R4</accession>
<evidence type="ECO:0000313" key="2">
    <source>
        <dbReference type="Proteomes" id="UP000664417"/>
    </source>
</evidence>
<dbReference type="PROSITE" id="PS51257">
    <property type="entry name" value="PROKAR_LIPOPROTEIN"/>
    <property type="match status" value="1"/>
</dbReference>
<dbReference type="SUPFAM" id="SSF141571">
    <property type="entry name" value="Pentapeptide repeat-like"/>
    <property type="match status" value="1"/>
</dbReference>
<dbReference type="EMBL" id="JAFREP010000007">
    <property type="protein sequence ID" value="MBO1318847.1"/>
    <property type="molecule type" value="Genomic_DNA"/>
</dbReference>
<dbReference type="Proteomes" id="UP000664417">
    <property type="component" value="Unassembled WGS sequence"/>
</dbReference>
<dbReference type="InterPro" id="IPR001646">
    <property type="entry name" value="5peptide_repeat"/>
</dbReference>
<dbReference type="PANTHER" id="PTHR14136:SF17">
    <property type="entry name" value="BTB_POZ DOMAIN-CONTAINING PROTEIN KCTD9"/>
    <property type="match status" value="1"/>
</dbReference>
<dbReference type="InterPro" id="IPR051082">
    <property type="entry name" value="Pentapeptide-BTB/POZ_domain"/>
</dbReference>
<dbReference type="Pfam" id="PF00805">
    <property type="entry name" value="Pentapeptide"/>
    <property type="match status" value="1"/>
</dbReference>
<gene>
    <name evidence="1" type="ORF">J3U88_10265</name>
</gene>
<protein>
    <submittedName>
        <fullName evidence="1">Pentapeptide repeat-containing protein</fullName>
    </submittedName>
</protein>